<sequence>MSASAQPRLAGRQPSSRWGAPGEDRAGRDPRPGKREQGVHHMSVHHLPPPASPWPEDEPAGERQFLDIGAIDLERGGHLPDVTVAYETWGTLNAAGDNAVLVEHALTGDSHVVGEAGPGHPTAGWWQGLIGTGAPLDTDRHFVVATNVLGGCRGTTGPSTAAPDGRPWGSRFPFVTIRDQVAVESVVADRLGIQRWSAVLGGSMGGMRALEWAVGHPDRVARAIVLASTAAASADQIAWSHPQLLAIRSDPAFDGGDYYGGPGPIGGLGIARRIAHLTYRSETELADRFGRRVQGAEDPLGGGGRFAVESYLDHAAGKLVGRFDANSYLVLTEAMNSHDVGRDRGGLGAALGRVTGALVVADVDSDRCYPPRLSDDIAARVPGADRVTIRSGHGHDGFLIETEQVGAIIEGALASS</sequence>
<keyword evidence="2" id="KW-0963">Cytoplasm</keyword>
<reference evidence="6 7" key="1">
    <citation type="journal article" date="2013" name="ISME J.">
        <title>A metabolic model for members of the genus Tetrasphaera involved in enhanced biological phosphorus removal.</title>
        <authorList>
            <person name="Kristiansen R."/>
            <person name="Nguyen H.T.T."/>
            <person name="Saunders A.M."/>
            <person name="Nielsen J.L."/>
            <person name="Wimmer R."/>
            <person name="Le V.Q."/>
            <person name="McIlroy S.J."/>
            <person name="Petrovski S."/>
            <person name="Seviour R.J."/>
            <person name="Calteau A."/>
            <person name="Nielsen K.L."/>
            <person name="Nielsen P.H."/>
        </authorList>
    </citation>
    <scope>NUCLEOTIDE SEQUENCE [LARGE SCALE GENOMIC DNA]</scope>
    <source>
        <strain evidence="6 7">Lp2</strain>
    </source>
</reference>
<gene>
    <name evidence="6" type="primary">metX</name>
    <name evidence="2" type="synonym">metXA</name>
    <name evidence="6" type="ORF">BN10_300036</name>
</gene>
<comment type="function">
    <text evidence="2">Transfers an acetyl group from acetyl-CoA to L-homoserine, forming acetyl-L-homoserine.</text>
</comment>
<evidence type="ECO:0000313" key="7">
    <source>
        <dbReference type="Proteomes" id="UP000013167"/>
    </source>
</evidence>
<comment type="catalytic activity">
    <reaction evidence="2">
        <text>L-homoserine + acetyl-CoA = O-acetyl-L-homoserine + CoA</text>
        <dbReference type="Rhea" id="RHEA:13701"/>
        <dbReference type="ChEBI" id="CHEBI:57287"/>
        <dbReference type="ChEBI" id="CHEBI:57288"/>
        <dbReference type="ChEBI" id="CHEBI:57476"/>
        <dbReference type="ChEBI" id="CHEBI:57716"/>
        <dbReference type="EC" id="2.3.1.31"/>
    </reaction>
</comment>
<keyword evidence="1 2" id="KW-0808">Transferase</keyword>
<feature type="binding site" evidence="2">
    <location>
        <position position="396"/>
    </location>
    <ligand>
        <name>substrate</name>
    </ligand>
</feature>
<dbReference type="InterPro" id="IPR008220">
    <property type="entry name" value="HAT_MetX-like"/>
</dbReference>
<feature type="active site" evidence="2 3">
    <location>
        <position position="366"/>
    </location>
</feature>
<evidence type="ECO:0000313" key="6">
    <source>
        <dbReference type="EMBL" id="CCH69695.1"/>
    </source>
</evidence>
<protein>
    <recommendedName>
        <fullName evidence="2">Homoserine O-acetyltransferase</fullName>
        <shortName evidence="2">HAT</shortName>
        <ecNumber evidence="2">2.3.1.31</ecNumber>
    </recommendedName>
    <alternativeName>
        <fullName evidence="2">Homoserine transacetylase</fullName>
        <shortName evidence="2">HTA</shortName>
    </alternativeName>
</protein>
<dbReference type="AlphaFoldDB" id="N0E1W6"/>
<dbReference type="NCBIfam" id="NF001209">
    <property type="entry name" value="PRK00175.1"/>
    <property type="match status" value="1"/>
</dbReference>
<dbReference type="GO" id="GO:0009092">
    <property type="term" value="P:homoserine metabolic process"/>
    <property type="evidence" value="ECO:0007669"/>
    <property type="project" value="TreeGrafter"/>
</dbReference>
<dbReference type="EC" id="2.3.1.31" evidence="2"/>
<keyword evidence="2" id="KW-0028">Amino-acid biosynthesis</keyword>
<evidence type="ECO:0000256" key="2">
    <source>
        <dbReference type="HAMAP-Rule" id="MF_00296"/>
    </source>
</evidence>
<dbReference type="GO" id="GO:0005737">
    <property type="term" value="C:cytoplasm"/>
    <property type="evidence" value="ECO:0007669"/>
    <property type="project" value="UniProtKB-SubCell"/>
</dbReference>
<dbReference type="PIRSF" id="PIRSF000443">
    <property type="entry name" value="Homoser_Ac_trans"/>
    <property type="match status" value="1"/>
</dbReference>
<evidence type="ECO:0000256" key="1">
    <source>
        <dbReference type="ARBA" id="ARBA00022679"/>
    </source>
</evidence>
<evidence type="ECO:0000256" key="4">
    <source>
        <dbReference type="SAM" id="MobiDB-lite"/>
    </source>
</evidence>
<dbReference type="Proteomes" id="UP000013167">
    <property type="component" value="Unassembled WGS sequence"/>
</dbReference>
<comment type="caution">
    <text evidence="6">The sequence shown here is derived from an EMBL/GenBank/DDBJ whole genome shotgun (WGS) entry which is preliminary data.</text>
</comment>
<accession>N0E1W6</accession>
<dbReference type="eggNOG" id="COG2021">
    <property type="taxonomic scope" value="Bacteria"/>
</dbReference>
<dbReference type="Gene3D" id="3.40.50.1820">
    <property type="entry name" value="alpha/beta hydrolase"/>
    <property type="match status" value="1"/>
</dbReference>
<evidence type="ECO:0000256" key="3">
    <source>
        <dbReference type="PIRSR" id="PIRSR000443-1"/>
    </source>
</evidence>
<keyword evidence="2" id="KW-0486">Methionine biosynthesis</keyword>
<dbReference type="STRING" id="1193181.BN10_300036"/>
<feature type="region of interest" description="Disordered" evidence="4">
    <location>
        <begin position="1"/>
        <end position="60"/>
    </location>
</feature>
<dbReference type="Pfam" id="PF00561">
    <property type="entry name" value="Abhydrolase_1"/>
    <property type="match status" value="1"/>
</dbReference>
<comment type="subcellular location">
    <subcellularLocation>
        <location evidence="2">Cytoplasm</location>
    </subcellularLocation>
</comment>
<keyword evidence="7" id="KW-1185">Reference proteome</keyword>
<comment type="caution">
    <text evidence="2">Lacks conserved residue(s) required for the propagation of feature annotation.</text>
</comment>
<feature type="compositionally biased region" description="Basic and acidic residues" evidence="4">
    <location>
        <begin position="22"/>
        <end position="39"/>
    </location>
</feature>
<dbReference type="InterPro" id="IPR029058">
    <property type="entry name" value="AB_hydrolase_fold"/>
</dbReference>
<dbReference type="EMBL" id="CAIZ01000098">
    <property type="protein sequence ID" value="CCH69695.1"/>
    <property type="molecule type" value="Genomic_DNA"/>
</dbReference>
<keyword evidence="2 6" id="KW-0012">Acyltransferase</keyword>
<dbReference type="PANTHER" id="PTHR32268">
    <property type="entry name" value="HOMOSERINE O-ACETYLTRANSFERASE"/>
    <property type="match status" value="1"/>
</dbReference>
<feature type="binding site" evidence="2">
    <location>
        <position position="272"/>
    </location>
    <ligand>
        <name>substrate</name>
    </ligand>
</feature>
<dbReference type="Gene3D" id="1.10.1740.110">
    <property type="match status" value="1"/>
</dbReference>
<comment type="similarity">
    <text evidence="2">Belongs to the AB hydrolase superfamily. MetX family.</text>
</comment>
<dbReference type="PANTHER" id="PTHR32268:SF11">
    <property type="entry name" value="HOMOSERINE O-ACETYLTRANSFERASE"/>
    <property type="match status" value="1"/>
</dbReference>
<proteinExistence type="inferred from homology"/>
<dbReference type="HOGENOM" id="CLU_028760_1_0_11"/>
<feature type="active site" description="Nucleophile" evidence="2 3">
    <location>
        <position position="203"/>
    </location>
</feature>
<dbReference type="InterPro" id="IPR000073">
    <property type="entry name" value="AB_hydrolase_1"/>
</dbReference>
<name>N0E1W6_9MICO</name>
<feature type="active site" evidence="2 3">
    <location>
        <position position="395"/>
    </location>
</feature>
<dbReference type="HAMAP" id="MF_00296">
    <property type="entry name" value="MetX_acyltransf"/>
    <property type="match status" value="1"/>
</dbReference>
<comment type="subunit">
    <text evidence="2">Homodimer.</text>
</comment>
<feature type="domain" description="AB hydrolase-1" evidence="5">
    <location>
        <begin position="99"/>
        <end position="393"/>
    </location>
</feature>
<dbReference type="UniPathway" id="UPA00051">
    <property type="reaction ID" value="UER00074"/>
</dbReference>
<dbReference type="GO" id="GO:0004414">
    <property type="term" value="F:homoserine O-acetyltransferase activity"/>
    <property type="evidence" value="ECO:0007669"/>
    <property type="project" value="UniProtKB-UniRule"/>
</dbReference>
<organism evidence="6 7">
    <name type="scientific">Phycicoccus elongatus Lp2</name>
    <dbReference type="NCBI Taxonomy" id="1193181"/>
    <lineage>
        <taxon>Bacteria</taxon>
        <taxon>Bacillati</taxon>
        <taxon>Actinomycetota</taxon>
        <taxon>Actinomycetes</taxon>
        <taxon>Micrococcales</taxon>
        <taxon>Intrasporangiaceae</taxon>
        <taxon>Phycicoccus</taxon>
    </lineage>
</organism>
<comment type="pathway">
    <text evidence="2">Amino-acid biosynthesis; L-methionine biosynthesis via de novo pathway; O-acetyl-L-homoserine from L-homoserine: step 1/1.</text>
</comment>
<dbReference type="GO" id="GO:0009086">
    <property type="term" value="P:methionine biosynthetic process"/>
    <property type="evidence" value="ECO:0007669"/>
    <property type="project" value="UniProtKB-UniRule"/>
</dbReference>
<evidence type="ECO:0000259" key="5">
    <source>
        <dbReference type="Pfam" id="PF00561"/>
    </source>
</evidence>
<dbReference type="NCBIfam" id="TIGR01392">
    <property type="entry name" value="homoserO_Ac_trn"/>
    <property type="match status" value="1"/>
</dbReference>
<dbReference type="SUPFAM" id="SSF53474">
    <property type="entry name" value="alpha/beta-Hydrolases"/>
    <property type="match status" value="1"/>
</dbReference>